<comment type="caution">
    <text evidence="2">The sequence shown here is derived from an EMBL/GenBank/DDBJ whole genome shotgun (WGS) entry which is preliminary data.</text>
</comment>
<dbReference type="Proteomes" id="UP001201163">
    <property type="component" value="Unassembled WGS sequence"/>
</dbReference>
<name>A0AAD4LB11_9AGAM</name>
<keyword evidence="3" id="KW-1185">Reference proteome</keyword>
<feature type="region of interest" description="Disordered" evidence="1">
    <location>
        <begin position="61"/>
        <end position="105"/>
    </location>
</feature>
<protein>
    <submittedName>
        <fullName evidence="2">Uncharacterized protein</fullName>
    </submittedName>
</protein>
<accession>A0AAD4LB11</accession>
<organism evidence="2 3">
    <name type="scientific">Lactarius akahatsu</name>
    <dbReference type="NCBI Taxonomy" id="416441"/>
    <lineage>
        <taxon>Eukaryota</taxon>
        <taxon>Fungi</taxon>
        <taxon>Dikarya</taxon>
        <taxon>Basidiomycota</taxon>
        <taxon>Agaricomycotina</taxon>
        <taxon>Agaricomycetes</taxon>
        <taxon>Russulales</taxon>
        <taxon>Russulaceae</taxon>
        <taxon>Lactarius</taxon>
    </lineage>
</organism>
<evidence type="ECO:0000313" key="2">
    <source>
        <dbReference type="EMBL" id="KAH8984929.1"/>
    </source>
</evidence>
<evidence type="ECO:0000256" key="1">
    <source>
        <dbReference type="SAM" id="MobiDB-lite"/>
    </source>
</evidence>
<sequence>MASFPTLPLVDASRDSRIHDWIAEQYSFALSEFEDDHLWRDDPPSLRESKLLPDDFDLIVRSPPPAQSDSDRDTLSTLFYNPPLLPSPLPTLSRPPSHQPTQDNTDLEDAFEGLLREMNSWRSTPASQSSLTLTLSNRNKALPATPSPPPTPSLEDFPSPPPTAPSSPSSSTFPVTPTSSFRPLHRQATLTSSASYASLRSRVNRYPSISTTLSTADSSFTPSVRHAIYISTSKTSPPPSPATPTPTDRTPPPSSVSSIPLPDPTPFAASTDGLLKVYPSGLAGGEASRWSVASTSRRSPTPTPSSMPVLPSFVRPSPKPKRELLSIRTRLLSTFGLRPRSIVPASPTKGTPSRRNSHRASWGSTTSRRRRVDSSVTLNAIRGEKRLIVSGLEEGNLDAELAVKRWCESFGEIRRISRKDGSLHVSWKKASVADTVCRLEARVFIKGVGSVTLSWITEPRLF</sequence>
<feature type="region of interest" description="Disordered" evidence="1">
    <location>
        <begin position="230"/>
        <end position="268"/>
    </location>
</feature>
<feature type="compositionally biased region" description="Pro residues" evidence="1">
    <location>
        <begin position="145"/>
        <end position="165"/>
    </location>
</feature>
<feature type="region of interest" description="Disordered" evidence="1">
    <location>
        <begin position="139"/>
        <end position="187"/>
    </location>
</feature>
<proteinExistence type="predicted"/>
<gene>
    <name evidence="2" type="ORF">EDB92DRAFT_1950389</name>
</gene>
<dbReference type="EMBL" id="JAKELL010000070">
    <property type="protein sequence ID" value="KAH8984929.1"/>
    <property type="molecule type" value="Genomic_DNA"/>
</dbReference>
<evidence type="ECO:0000313" key="3">
    <source>
        <dbReference type="Proteomes" id="UP001201163"/>
    </source>
</evidence>
<dbReference type="AlphaFoldDB" id="A0AAD4LB11"/>
<feature type="compositionally biased region" description="Low complexity" evidence="1">
    <location>
        <begin position="294"/>
        <end position="306"/>
    </location>
</feature>
<feature type="compositionally biased region" description="Pro residues" evidence="1">
    <location>
        <begin position="236"/>
        <end position="254"/>
    </location>
</feature>
<reference evidence="2" key="1">
    <citation type="submission" date="2022-01" db="EMBL/GenBank/DDBJ databases">
        <title>Comparative genomics reveals a dynamic genome evolution in the ectomycorrhizal milk-cap (Lactarius) mushrooms.</title>
        <authorList>
            <consortium name="DOE Joint Genome Institute"/>
            <person name="Lebreton A."/>
            <person name="Tang N."/>
            <person name="Kuo A."/>
            <person name="LaButti K."/>
            <person name="Drula E."/>
            <person name="Barry K."/>
            <person name="Clum A."/>
            <person name="Lipzen A."/>
            <person name="Mousain D."/>
            <person name="Ng V."/>
            <person name="Wang R."/>
            <person name="Wang X."/>
            <person name="Dai Y."/>
            <person name="Henrissat B."/>
            <person name="Grigoriev I.V."/>
            <person name="Guerin-Laguette A."/>
            <person name="Yu F."/>
            <person name="Martin F.M."/>
        </authorList>
    </citation>
    <scope>NUCLEOTIDE SEQUENCE</scope>
    <source>
        <strain evidence="2">QP</strain>
    </source>
</reference>
<feature type="compositionally biased region" description="Low complexity" evidence="1">
    <location>
        <begin position="166"/>
        <end position="181"/>
    </location>
</feature>
<feature type="region of interest" description="Disordered" evidence="1">
    <location>
        <begin position="340"/>
        <end position="369"/>
    </location>
</feature>
<feature type="region of interest" description="Disordered" evidence="1">
    <location>
        <begin position="289"/>
        <end position="317"/>
    </location>
</feature>